<keyword evidence="5" id="KW-1185">Reference proteome</keyword>
<dbReference type="STRING" id="146536.AQI70_17610"/>
<dbReference type="Pfam" id="PF03130">
    <property type="entry name" value="HEAT_PBS"/>
    <property type="match status" value="3"/>
</dbReference>
<dbReference type="GO" id="GO:0009116">
    <property type="term" value="P:nucleoside metabolic process"/>
    <property type="evidence" value="ECO:0007669"/>
    <property type="project" value="InterPro"/>
</dbReference>
<dbReference type="Gene3D" id="1.25.10.10">
    <property type="entry name" value="Leucine-rich Repeat Variant"/>
    <property type="match status" value="4"/>
</dbReference>
<proteinExistence type="predicted"/>
<dbReference type="InterPro" id="IPR016024">
    <property type="entry name" value="ARM-type_fold"/>
</dbReference>
<organism evidence="4 5">
    <name type="scientific">Streptomyces curacoi</name>
    <dbReference type="NCBI Taxonomy" id="146536"/>
    <lineage>
        <taxon>Bacteria</taxon>
        <taxon>Bacillati</taxon>
        <taxon>Actinomycetota</taxon>
        <taxon>Actinomycetes</taxon>
        <taxon>Kitasatosporales</taxon>
        <taxon>Streptomycetaceae</taxon>
        <taxon>Streptomyces</taxon>
    </lineage>
</organism>
<dbReference type="GO" id="GO:0016491">
    <property type="term" value="F:oxidoreductase activity"/>
    <property type="evidence" value="ECO:0007669"/>
    <property type="project" value="TreeGrafter"/>
</dbReference>
<name>A0A117P7V5_9ACTN</name>
<dbReference type="Pfam" id="PF13646">
    <property type="entry name" value="HEAT_2"/>
    <property type="match status" value="2"/>
</dbReference>
<dbReference type="InterPro" id="IPR021133">
    <property type="entry name" value="HEAT_type_2"/>
</dbReference>
<dbReference type="InterPro" id="IPR004155">
    <property type="entry name" value="PBS_lyase_HEAT"/>
</dbReference>
<dbReference type="EMBL" id="LMWJ01000013">
    <property type="protein sequence ID" value="KUM74659.1"/>
    <property type="molecule type" value="Genomic_DNA"/>
</dbReference>
<dbReference type="PANTHER" id="PTHR12697:SF5">
    <property type="entry name" value="DEOXYHYPUSINE HYDROXYLASE"/>
    <property type="match status" value="1"/>
</dbReference>
<dbReference type="Proteomes" id="UP000054024">
    <property type="component" value="Unassembled WGS sequence"/>
</dbReference>
<evidence type="ECO:0000256" key="1">
    <source>
        <dbReference type="ARBA" id="ARBA00045876"/>
    </source>
</evidence>
<reference evidence="4 5" key="1">
    <citation type="submission" date="2015-10" db="EMBL/GenBank/DDBJ databases">
        <title>Draft genome sequence of Streptomyces curacoi DSM 40107, type strain for the species Streptomyces curacoi.</title>
        <authorList>
            <person name="Ruckert C."/>
            <person name="Winkler A."/>
            <person name="Kalinowski J."/>
            <person name="Kampfer P."/>
            <person name="Glaeser S."/>
        </authorList>
    </citation>
    <scope>NUCLEOTIDE SEQUENCE [LARGE SCALE GENOMIC DNA]</scope>
    <source>
        <strain evidence="4 5">DSM 40107</strain>
    </source>
</reference>
<dbReference type="InterPro" id="IPR027417">
    <property type="entry name" value="P-loop_NTPase"/>
</dbReference>
<dbReference type="SMART" id="SM00185">
    <property type="entry name" value="ARM"/>
    <property type="match status" value="6"/>
</dbReference>
<gene>
    <name evidence="4" type="ORF">AQI70_17610</name>
</gene>
<protein>
    <recommendedName>
        <fullName evidence="3">Nucleoside phosphorylase domain-containing protein</fullName>
    </recommendedName>
</protein>
<dbReference type="InterPro" id="IPR000845">
    <property type="entry name" value="Nucleoside_phosphorylase_d"/>
</dbReference>
<dbReference type="SUPFAM" id="SSF52540">
    <property type="entry name" value="P-loop containing nucleoside triphosphate hydrolases"/>
    <property type="match status" value="1"/>
</dbReference>
<sequence length="1412" mass="150743">MRLACDRVAGYIPPTFQLREAEGDEPAESTRKPYGWLIEQLSKFSPRTDFVNGVAGSGKTSLIAHVATDLLNNDVVCIRVDRQTLSLGRNALGDPKSFGRALCPVDVDESLWKSRVKHKKAVFLVDAVNELQREFSARSPEMDFIRRLLDGSHRYTVLATSRSTPEGLGGSHLRPIEQLTIAPLTDTESEGYLLDCGLDPRPALKEIRATGLDGAIWNPLLLSLLAKLLKSETPDRPTRMPRSRAELLLATVHRNRTNNYAVALEENIAQQGLGLEAVLCAAALVIFLSRSGEYRLQRKDLRAMLLRVWDDPASVEAAIDAFLNTQLVTVSGTGGGPGNFYQILHPSIVDFGLALGWRTSNPPGLALELDQFMGNWIGLQADPEASIQALLNRAPMMRPSLMLDIIIANRGLLSPQGREQLWQALGAHFIGDRARRDDLALSLERVPFHVVQEGIGNGLLHPLQREQPEFALDVLESLQSETLTPLSLQQLKRRNIRQRKNQSAGNLPSPAPSAPPSRELVERRLQVLRFDPRSANRGKAAQWLARQAPAQSLPLLVDTLGTETNPAVRGAVATALGRLADAAALPALQAALADDAAEVRGSAATALGRLADASAVPALEAALDDEDPPVRGSAATALGRLADTSAVPALLAVLSDDDAAAVRGAAATALGRLADTSAVPALRTALSADEAASVRGAAATALGQLADAAAAPALRAALTGDDAAAVRGSAATALGRLADAAAVPALRAALGDAAAEVRGAAATALGRLADGAVVPALQAVLADDAPEVRGSAATALGRLADTSAVPALQAALSDGAAEVRGAAATALGRLADTAAAPALQAALADEDAAVRGSAATALGRLADASAVPALQAVLAEDDAPAVRASAASALGRVGNLGAAEALRKCVEDREEQFQVRACASWAFGSLVSESQPWLIPVADELQGCTGPNMREARRFRGVLVNLLSRQVSDENIRSWLERVGRFDPDPLNRTAAVQGLAQARCIDVGLIRYLIDPEHPRKDRRKRDTDRGVLGVAGAAVLRMFEYAEAEALLLLPSVVRLLVAPDTWSTTINAVLSPLSSLPLEDAQRVIELIRSCGAEYGEGNRYFQYRLSRHVENLQNRKKAEDEFRNMVESPEAGLEVFRKSAQSQFDGGESVGAGAEERFDVAILTAIPVETTALFNELKSRSIPVRTIQRRGRYYNAFDLSVAGTPQGVLFAQATDKGGQAAAALTQELIAEFGCTLVLLVGVAGGFSERGVDLYDVIVARNVFNYDPRRLQADGDGYRPQPYRTDEQLIRLVNHLLTSGVLDEALDGRTLHMKDYVSGETVLAWGEAPLRQKLLGLSIDVYGMETEGHGVMHAVWETFKVDSFIGAGVIKCVSDLGDEDMRIDKRDKQQQAARVAAQVALRVIEDFRR</sequence>
<dbReference type="Pfam" id="PF01048">
    <property type="entry name" value="PNP_UDP_1"/>
    <property type="match status" value="1"/>
</dbReference>
<dbReference type="SMART" id="SM00567">
    <property type="entry name" value="EZ_HEAT"/>
    <property type="match status" value="11"/>
</dbReference>
<dbReference type="SUPFAM" id="SSF48371">
    <property type="entry name" value="ARM repeat"/>
    <property type="match status" value="1"/>
</dbReference>
<dbReference type="Gene3D" id="3.40.50.300">
    <property type="entry name" value="P-loop containing nucleotide triphosphate hydrolases"/>
    <property type="match status" value="1"/>
</dbReference>
<accession>A0A117P7V5</accession>
<dbReference type="PANTHER" id="PTHR12697">
    <property type="entry name" value="PBS LYASE HEAT-LIKE PROTEIN"/>
    <property type="match status" value="1"/>
</dbReference>
<evidence type="ECO:0000313" key="4">
    <source>
        <dbReference type="EMBL" id="KUM74659.1"/>
    </source>
</evidence>
<comment type="function">
    <text evidence="1">Catalyzes the hydroxylation of the N(6)-(4-aminobutyl)-L-lysine intermediate produced by deoxyhypusine synthase/DHPS on a critical lysine of the eukaryotic translation initiation factor 5A/eIF-5A. This is the second step of the post-translational modification of that lysine into an unusual amino acid residue named hypusine. Hypusination is unique to mature eIF-5A factor and is essential for its function.</text>
</comment>
<comment type="caution">
    <text evidence="4">The sequence shown here is derived from an EMBL/GenBank/DDBJ whole genome shotgun (WGS) entry which is preliminary data.</text>
</comment>
<dbReference type="InterPro" id="IPR000225">
    <property type="entry name" value="Armadillo"/>
</dbReference>
<evidence type="ECO:0000313" key="5">
    <source>
        <dbReference type="Proteomes" id="UP000054024"/>
    </source>
</evidence>
<dbReference type="SUPFAM" id="SSF53167">
    <property type="entry name" value="Purine and uridine phosphorylases"/>
    <property type="match status" value="1"/>
</dbReference>
<dbReference type="PROSITE" id="PS50077">
    <property type="entry name" value="HEAT_REPEAT"/>
    <property type="match status" value="4"/>
</dbReference>
<evidence type="ECO:0000256" key="2">
    <source>
        <dbReference type="SAM" id="MobiDB-lite"/>
    </source>
</evidence>
<dbReference type="InterPro" id="IPR011989">
    <property type="entry name" value="ARM-like"/>
</dbReference>
<feature type="domain" description="Nucleoside phosphorylase" evidence="3">
    <location>
        <begin position="1164"/>
        <end position="1408"/>
    </location>
</feature>
<dbReference type="Gene3D" id="3.40.50.1580">
    <property type="entry name" value="Nucleoside phosphorylase domain"/>
    <property type="match status" value="1"/>
</dbReference>
<feature type="region of interest" description="Disordered" evidence="2">
    <location>
        <begin position="497"/>
        <end position="519"/>
    </location>
</feature>
<dbReference type="InterPro" id="IPR035994">
    <property type="entry name" value="Nucleoside_phosphorylase_sf"/>
</dbReference>
<evidence type="ECO:0000259" key="3">
    <source>
        <dbReference type="Pfam" id="PF01048"/>
    </source>
</evidence>